<dbReference type="Proteomes" id="UP000663838">
    <property type="component" value="Unassembled WGS sequence"/>
</dbReference>
<feature type="region of interest" description="Disordered" evidence="1">
    <location>
        <begin position="135"/>
        <end position="249"/>
    </location>
</feature>
<proteinExistence type="predicted"/>
<dbReference type="AlphaFoldDB" id="A0A821F716"/>
<evidence type="ECO:0000256" key="1">
    <source>
        <dbReference type="SAM" id="MobiDB-lite"/>
    </source>
</evidence>
<name>A0A821F716_9BILA</name>
<evidence type="ECO:0000313" key="3">
    <source>
        <dbReference type="EMBL" id="CAF4647441.1"/>
    </source>
</evidence>
<dbReference type="Proteomes" id="UP000663865">
    <property type="component" value="Unassembled WGS sequence"/>
</dbReference>
<reference evidence="3" key="1">
    <citation type="submission" date="2021-02" db="EMBL/GenBank/DDBJ databases">
        <authorList>
            <person name="Nowell W R."/>
        </authorList>
    </citation>
    <scope>NUCLEOTIDE SEQUENCE</scope>
</reference>
<gene>
    <name evidence="2" type="ORF">KIK155_LOCUS2649</name>
    <name evidence="3" type="ORF">TOA249_LOCUS13733</name>
</gene>
<protein>
    <submittedName>
        <fullName evidence="3">Uncharacterized protein</fullName>
    </submittedName>
</protein>
<evidence type="ECO:0000313" key="2">
    <source>
        <dbReference type="EMBL" id="CAF3340335.1"/>
    </source>
</evidence>
<feature type="compositionally biased region" description="Polar residues" evidence="1">
    <location>
        <begin position="213"/>
        <end position="230"/>
    </location>
</feature>
<evidence type="ECO:0000313" key="4">
    <source>
        <dbReference type="Proteomes" id="UP000663838"/>
    </source>
</evidence>
<feature type="region of interest" description="Disordered" evidence="1">
    <location>
        <begin position="286"/>
        <end position="312"/>
    </location>
</feature>
<dbReference type="EMBL" id="CAJNYV010000066">
    <property type="protein sequence ID" value="CAF3340335.1"/>
    <property type="molecule type" value="Genomic_DNA"/>
</dbReference>
<sequence length="453" mass="50643">MIMDYLTERQERGQIYEFPYSGHTTHSTPFLSYNTNGIPSNNYSPLDNFLHHPQPNFNTSITSQMPSMLGSNTLVFQVPDYVPLDTILKQLGVDIHSMHRSPSGYNYHNNPSSSLELSLPPRASRHRSLICREFSDSESDNRQGYLSDNQRRMSGRRRRLICREISDSESDNDQGRSSYRRRGRHGSNSAWNRKKQRPPGIHNLLGNVWKQARNPTKNGPQSNSNSTLNPQWRDMVKPATPPQQPTGANNAWQAMLNNATPPQQQPTGVNNVWQAMQNNAIPPQQQPTGANNAWQTMLNNATPPQQQPTGANNAWQAMQSNATPPQQPTGVNNVWQAMQNPSAPISPQQGNPGVNNVWNKTKTAPDENTGFLARFRRKPSTTSTVFQPPPFQQNQAAMNNFPAADNLQAGANQRNPALANMQSNVNNFQQQGPPLTSIPPPTMNPAWNMMSRG</sequence>
<organism evidence="3 4">
    <name type="scientific">Rotaria socialis</name>
    <dbReference type="NCBI Taxonomy" id="392032"/>
    <lineage>
        <taxon>Eukaryota</taxon>
        <taxon>Metazoa</taxon>
        <taxon>Spiralia</taxon>
        <taxon>Gnathifera</taxon>
        <taxon>Rotifera</taxon>
        <taxon>Eurotatoria</taxon>
        <taxon>Bdelloidea</taxon>
        <taxon>Philodinida</taxon>
        <taxon>Philodinidae</taxon>
        <taxon>Rotaria</taxon>
    </lineage>
</organism>
<dbReference type="EMBL" id="CAJOBS010000823">
    <property type="protein sequence ID" value="CAF4647441.1"/>
    <property type="molecule type" value="Genomic_DNA"/>
</dbReference>
<accession>A0A821F716</accession>
<comment type="caution">
    <text evidence="3">The sequence shown here is derived from an EMBL/GenBank/DDBJ whole genome shotgun (WGS) entry which is preliminary data.</text>
</comment>